<keyword evidence="10" id="KW-1185">Reference proteome</keyword>
<name>A0A2G9GI20_9LAMI</name>
<dbReference type="InterPro" id="IPR009057">
    <property type="entry name" value="Homeodomain-like_sf"/>
</dbReference>
<evidence type="ECO:0000259" key="7">
    <source>
        <dbReference type="PROSITE" id="PS50090"/>
    </source>
</evidence>
<dbReference type="GO" id="GO:0000981">
    <property type="term" value="F:DNA-binding transcription factor activity, RNA polymerase II-specific"/>
    <property type="evidence" value="ECO:0007669"/>
    <property type="project" value="TreeGrafter"/>
</dbReference>
<feature type="domain" description="HTH myb-type" evidence="8">
    <location>
        <begin position="99"/>
        <end position="149"/>
    </location>
</feature>
<evidence type="ECO:0000259" key="8">
    <source>
        <dbReference type="PROSITE" id="PS51294"/>
    </source>
</evidence>
<dbReference type="STRING" id="429701.A0A2G9GI20"/>
<evidence type="ECO:0000256" key="5">
    <source>
        <dbReference type="ARBA" id="ARBA00023163"/>
    </source>
</evidence>
<feature type="domain" description="Myb-like" evidence="7">
    <location>
        <begin position="43"/>
        <end position="94"/>
    </location>
</feature>
<dbReference type="InterPro" id="IPR017930">
    <property type="entry name" value="Myb_dom"/>
</dbReference>
<evidence type="ECO:0000313" key="10">
    <source>
        <dbReference type="Proteomes" id="UP000231279"/>
    </source>
</evidence>
<dbReference type="SMART" id="SM00717">
    <property type="entry name" value="SANT"/>
    <property type="match status" value="2"/>
</dbReference>
<dbReference type="PROSITE" id="PS51294">
    <property type="entry name" value="HTH_MYB"/>
    <property type="match status" value="2"/>
</dbReference>
<evidence type="ECO:0000256" key="1">
    <source>
        <dbReference type="ARBA" id="ARBA00004123"/>
    </source>
</evidence>
<dbReference type="EMBL" id="NKXS01004999">
    <property type="protein sequence ID" value="PIN04835.1"/>
    <property type="molecule type" value="Genomic_DNA"/>
</dbReference>
<dbReference type="AlphaFoldDB" id="A0A2G9GI20"/>
<dbReference type="InterPro" id="IPR001005">
    <property type="entry name" value="SANT/Myb"/>
</dbReference>
<keyword evidence="6" id="KW-0539">Nucleus</keyword>
<keyword evidence="2" id="KW-0677">Repeat</keyword>
<evidence type="ECO:0000256" key="2">
    <source>
        <dbReference type="ARBA" id="ARBA00022737"/>
    </source>
</evidence>
<feature type="domain" description="Myb-like" evidence="7">
    <location>
        <begin position="95"/>
        <end position="145"/>
    </location>
</feature>
<dbReference type="PROSITE" id="PS50090">
    <property type="entry name" value="MYB_LIKE"/>
    <property type="match status" value="2"/>
</dbReference>
<dbReference type="PANTHER" id="PTHR45614">
    <property type="entry name" value="MYB PROTEIN-RELATED"/>
    <property type="match status" value="1"/>
</dbReference>
<dbReference type="GO" id="GO:0005634">
    <property type="term" value="C:nucleus"/>
    <property type="evidence" value="ECO:0007669"/>
    <property type="project" value="UniProtKB-SubCell"/>
</dbReference>
<keyword evidence="4" id="KW-0238">DNA-binding</keyword>
<organism evidence="9 10">
    <name type="scientific">Handroanthus impetiginosus</name>
    <dbReference type="NCBI Taxonomy" id="429701"/>
    <lineage>
        <taxon>Eukaryota</taxon>
        <taxon>Viridiplantae</taxon>
        <taxon>Streptophyta</taxon>
        <taxon>Embryophyta</taxon>
        <taxon>Tracheophyta</taxon>
        <taxon>Spermatophyta</taxon>
        <taxon>Magnoliopsida</taxon>
        <taxon>eudicotyledons</taxon>
        <taxon>Gunneridae</taxon>
        <taxon>Pentapetalae</taxon>
        <taxon>asterids</taxon>
        <taxon>lamiids</taxon>
        <taxon>Lamiales</taxon>
        <taxon>Bignoniaceae</taxon>
        <taxon>Crescentiina</taxon>
        <taxon>Tabebuia alliance</taxon>
        <taxon>Handroanthus</taxon>
    </lineage>
</organism>
<evidence type="ECO:0000313" key="9">
    <source>
        <dbReference type="EMBL" id="PIN04835.1"/>
    </source>
</evidence>
<keyword evidence="5" id="KW-0804">Transcription</keyword>
<accession>A0A2G9GI20</accession>
<dbReference type="InterPro" id="IPR050560">
    <property type="entry name" value="MYB_TF"/>
</dbReference>
<evidence type="ECO:0000256" key="3">
    <source>
        <dbReference type="ARBA" id="ARBA00023015"/>
    </source>
</evidence>
<comment type="subcellular location">
    <subcellularLocation>
        <location evidence="1">Nucleus</location>
    </subcellularLocation>
</comment>
<dbReference type="CDD" id="cd00167">
    <property type="entry name" value="SANT"/>
    <property type="match status" value="2"/>
</dbReference>
<comment type="caution">
    <text evidence="9">The sequence shown here is derived from an EMBL/GenBank/DDBJ whole genome shotgun (WGS) entry which is preliminary data.</text>
</comment>
<proteinExistence type="predicted"/>
<gene>
    <name evidence="9" type="ORF">CDL12_22624</name>
</gene>
<dbReference type="GO" id="GO:0000978">
    <property type="term" value="F:RNA polymerase II cis-regulatory region sequence-specific DNA binding"/>
    <property type="evidence" value="ECO:0007669"/>
    <property type="project" value="TreeGrafter"/>
</dbReference>
<evidence type="ECO:0000256" key="6">
    <source>
        <dbReference type="ARBA" id="ARBA00023242"/>
    </source>
</evidence>
<dbReference type="Proteomes" id="UP000231279">
    <property type="component" value="Unassembled WGS sequence"/>
</dbReference>
<dbReference type="SUPFAM" id="SSF46689">
    <property type="entry name" value="Homeodomain-like"/>
    <property type="match status" value="1"/>
</dbReference>
<protein>
    <submittedName>
        <fullName evidence="9">Transcription factor, Myb superfamily</fullName>
    </submittedName>
</protein>
<keyword evidence="3" id="KW-0805">Transcription regulation</keyword>
<dbReference type="OrthoDB" id="2143914at2759"/>
<feature type="domain" description="HTH myb-type" evidence="8">
    <location>
        <begin position="43"/>
        <end position="98"/>
    </location>
</feature>
<dbReference type="PANTHER" id="PTHR45614:SF277">
    <property type="entry name" value="HOMEODOMAIN-LIKE PROTEIN-RELATED"/>
    <property type="match status" value="1"/>
</dbReference>
<dbReference type="Gene3D" id="1.10.10.60">
    <property type="entry name" value="Homeodomain-like"/>
    <property type="match status" value="2"/>
</dbReference>
<evidence type="ECO:0000256" key="4">
    <source>
        <dbReference type="ARBA" id="ARBA00023125"/>
    </source>
</evidence>
<dbReference type="Pfam" id="PF13921">
    <property type="entry name" value="Myb_DNA-bind_6"/>
    <property type="match status" value="1"/>
</dbReference>
<dbReference type="FunFam" id="1.10.10.60:FF:000060">
    <property type="entry name" value="MYB transcription factor"/>
    <property type="match status" value="1"/>
</dbReference>
<reference evidence="10" key="1">
    <citation type="journal article" date="2018" name="Gigascience">
        <title>Genome assembly of the Pink Ipe (Handroanthus impetiginosus, Bignoniaceae), a highly valued, ecologically keystone Neotropical timber forest tree.</title>
        <authorList>
            <person name="Silva-Junior O.B."/>
            <person name="Grattapaglia D."/>
            <person name="Novaes E."/>
            <person name="Collevatti R.G."/>
        </authorList>
    </citation>
    <scope>NUCLEOTIDE SEQUENCE [LARGE SCALE GENOMIC DNA]</scope>
    <source>
        <strain evidence="10">cv. UFG-1</strain>
    </source>
</reference>
<sequence length="294" mass="33838">MGRFSGRLNNNGQEEEVADNGAMGECSKLILKKNGENPNGSCRKVCSRGHWKPPEDAKLRELVAIYGPQNWNFIAENLEGRSGKSCRLRWYNQLDPKINKRAFTEEEEEKLMEAHRVYGNKWAFISRLFPGRTDNAVKNQWHVLMARKYREKSKSYVKRKYSSDRTVLERRLMEECSNDYIAANDLQLQNGFGQEVFRWNYDNYFSGISLHCLHASCERKSWNMTTEIEESGNHYVHLSRLHYNSPAGSTTQISFAAPISPSESVADRYEDSSHFLQKSAKPMFIDFLGVGAAN</sequence>